<dbReference type="AlphaFoldDB" id="A0A182EEM3"/>
<dbReference type="PANTHER" id="PTHR16056">
    <property type="entry name" value="REGULATOR OF MICROTUBULE DYNAMICS PROTEIN"/>
    <property type="match status" value="1"/>
</dbReference>
<dbReference type="OrthoDB" id="512473at2759"/>
<feature type="compositionally biased region" description="Basic and acidic residues" evidence="1">
    <location>
        <begin position="211"/>
        <end position="220"/>
    </location>
</feature>
<feature type="region of interest" description="Disordered" evidence="1">
    <location>
        <begin position="211"/>
        <end position="242"/>
    </location>
</feature>
<dbReference type="PANTHER" id="PTHR16056:SF36">
    <property type="entry name" value="TETRATRICOPEPTIDE REPEAT PROTEIN"/>
    <property type="match status" value="1"/>
</dbReference>
<gene>
    <name evidence="2" type="ORF">NOO_LOCUS6531</name>
</gene>
<feature type="compositionally biased region" description="Acidic residues" evidence="1">
    <location>
        <begin position="221"/>
        <end position="230"/>
    </location>
</feature>
<dbReference type="STRING" id="42157.A0A182EEM3"/>
<dbReference type="InterPro" id="IPR011990">
    <property type="entry name" value="TPR-like_helical_dom_sf"/>
</dbReference>
<dbReference type="Proteomes" id="UP000271087">
    <property type="component" value="Unassembled WGS sequence"/>
</dbReference>
<dbReference type="SUPFAM" id="SSF48452">
    <property type="entry name" value="TPR-like"/>
    <property type="match status" value="1"/>
</dbReference>
<dbReference type="EMBL" id="UYRW01002057">
    <property type="protein sequence ID" value="VDK82751.1"/>
    <property type="molecule type" value="Genomic_DNA"/>
</dbReference>
<accession>A0A182EEM3</accession>
<evidence type="ECO:0000313" key="2">
    <source>
        <dbReference type="EMBL" id="VDK82751.1"/>
    </source>
</evidence>
<evidence type="ECO:0000256" key="1">
    <source>
        <dbReference type="SAM" id="MobiDB-lite"/>
    </source>
</evidence>
<dbReference type="GO" id="GO:0008017">
    <property type="term" value="F:microtubule binding"/>
    <property type="evidence" value="ECO:0007669"/>
    <property type="project" value="TreeGrafter"/>
</dbReference>
<evidence type="ECO:0000313" key="4">
    <source>
        <dbReference type="WBParaSite" id="nOo.2.0.1.t06531-RA"/>
    </source>
</evidence>
<name>A0A182EEM3_ONCOC</name>
<dbReference type="GO" id="GO:0097431">
    <property type="term" value="C:mitotic spindle pole"/>
    <property type="evidence" value="ECO:0007669"/>
    <property type="project" value="TreeGrafter"/>
</dbReference>
<proteinExistence type="predicted"/>
<dbReference type="Pfam" id="PF21033">
    <property type="entry name" value="RMD1-3"/>
    <property type="match status" value="1"/>
</dbReference>
<dbReference type="GO" id="GO:0005876">
    <property type="term" value="C:spindle microtubule"/>
    <property type="evidence" value="ECO:0007669"/>
    <property type="project" value="TreeGrafter"/>
</dbReference>
<dbReference type="Gene3D" id="1.25.40.10">
    <property type="entry name" value="Tetratricopeptide repeat domain"/>
    <property type="match status" value="1"/>
</dbReference>
<reference evidence="4" key="1">
    <citation type="submission" date="2016-06" db="UniProtKB">
        <authorList>
            <consortium name="WormBaseParasite"/>
        </authorList>
    </citation>
    <scope>IDENTIFICATION</scope>
</reference>
<dbReference type="GO" id="GO:0005739">
    <property type="term" value="C:mitochondrion"/>
    <property type="evidence" value="ECO:0007669"/>
    <property type="project" value="TreeGrafter"/>
</dbReference>
<organism evidence="4">
    <name type="scientific">Onchocerca ochengi</name>
    <name type="common">Filarial nematode worm</name>
    <dbReference type="NCBI Taxonomy" id="42157"/>
    <lineage>
        <taxon>Eukaryota</taxon>
        <taxon>Metazoa</taxon>
        <taxon>Ecdysozoa</taxon>
        <taxon>Nematoda</taxon>
        <taxon>Chromadorea</taxon>
        <taxon>Rhabditida</taxon>
        <taxon>Spirurina</taxon>
        <taxon>Spiruromorpha</taxon>
        <taxon>Filarioidea</taxon>
        <taxon>Onchocercidae</taxon>
        <taxon>Onchocerca</taxon>
    </lineage>
</organism>
<sequence length="242" mass="27706">MISDDEAPNAELACRLAHACYILSNFRLSKENERYRLLEEAYQLCKMTYKPESKNAELLKWSAIIIGILAELESLNHTERVVYMKEFKEFLDKALACTPDASVYHMNGRFCYRMATLSEEEKEYAVDAFGSLPTATIDEALHNFHKAEELNPGHIDNLLHLAKCYIAKGNNLEARKYLVSVLEITPIDEMDKAQIVETQQLLTAITECNKQNEETRKSEEMDTDSDETENSTDLTISYSEEL</sequence>
<dbReference type="InterPro" id="IPR049039">
    <property type="entry name" value="RMD1-3_a_helical_rpt"/>
</dbReference>
<reference evidence="2 3" key="2">
    <citation type="submission" date="2018-08" db="EMBL/GenBank/DDBJ databases">
        <authorList>
            <person name="Laetsch R D."/>
            <person name="Stevens L."/>
            <person name="Kumar S."/>
            <person name="Blaxter L. M."/>
        </authorList>
    </citation>
    <scope>NUCLEOTIDE SEQUENCE [LARGE SCALE GENOMIC DNA]</scope>
</reference>
<keyword evidence="3" id="KW-1185">Reference proteome</keyword>
<evidence type="ECO:0000313" key="3">
    <source>
        <dbReference type="Proteomes" id="UP000271087"/>
    </source>
</evidence>
<protein>
    <submittedName>
        <fullName evidence="4">TPR_REGION domain-containing protein</fullName>
    </submittedName>
</protein>
<dbReference type="WBParaSite" id="nOo.2.0.1.t06531-RA">
    <property type="protein sequence ID" value="nOo.2.0.1.t06531-RA"/>
    <property type="gene ID" value="nOo.2.0.1.g06531"/>
</dbReference>